<dbReference type="InterPro" id="IPR036116">
    <property type="entry name" value="FN3_sf"/>
</dbReference>
<evidence type="ECO:0000313" key="4">
    <source>
        <dbReference type="RefSeq" id="XP_018121389.1"/>
    </source>
</evidence>
<evidence type="ECO:0000259" key="2">
    <source>
        <dbReference type="Pfam" id="PF09294"/>
    </source>
</evidence>
<protein>
    <submittedName>
        <fullName evidence="4">Interleukin-20 receptor subunit beta</fullName>
    </submittedName>
</protein>
<accession>A0A1L8G4Z7</accession>
<dbReference type="FunFam" id="2.60.40.10:FF:001006">
    <property type="entry name" value="Interleukin 20 receptor subunit beta"/>
    <property type="match status" value="1"/>
</dbReference>
<dbReference type="InterPro" id="IPR050650">
    <property type="entry name" value="Type-II_Cytokine-TF_Rcpt"/>
</dbReference>
<dbReference type="Bgee" id="108718215">
    <property type="expression patterns" value="Expressed in zone of skin and 1 other cell type or tissue"/>
</dbReference>
<dbReference type="OrthoDB" id="8704831at2759"/>
<feature type="domain" description="Interferon/interleukin receptor" evidence="2">
    <location>
        <begin position="147"/>
        <end position="218"/>
    </location>
</feature>
<evidence type="ECO:0000313" key="3">
    <source>
        <dbReference type="Proteomes" id="UP000186698"/>
    </source>
</evidence>
<dbReference type="KEGG" id="xla:108718215"/>
<dbReference type="PANTHER" id="PTHR20859">
    <property type="entry name" value="INTERFERON/INTERLEUKIN RECEPTOR"/>
    <property type="match status" value="1"/>
</dbReference>
<dbReference type="AlphaFoldDB" id="A0A1L8G4Z7"/>
<dbReference type="Pfam" id="PF01108">
    <property type="entry name" value="Tissue_fac"/>
    <property type="match status" value="1"/>
</dbReference>
<dbReference type="Pfam" id="PF09294">
    <property type="entry name" value="Interfer-bind"/>
    <property type="match status" value="1"/>
</dbReference>
<dbReference type="InterPro" id="IPR013783">
    <property type="entry name" value="Ig-like_fold"/>
</dbReference>
<organism evidence="3 4">
    <name type="scientific">Xenopus laevis</name>
    <name type="common">African clawed frog</name>
    <dbReference type="NCBI Taxonomy" id="8355"/>
    <lineage>
        <taxon>Eukaryota</taxon>
        <taxon>Metazoa</taxon>
        <taxon>Chordata</taxon>
        <taxon>Craniata</taxon>
        <taxon>Vertebrata</taxon>
        <taxon>Euteleostomi</taxon>
        <taxon>Amphibia</taxon>
        <taxon>Batrachia</taxon>
        <taxon>Anura</taxon>
        <taxon>Pipoidea</taxon>
        <taxon>Pipidae</taxon>
        <taxon>Xenopodinae</taxon>
        <taxon>Xenopus</taxon>
        <taxon>Xenopus</taxon>
    </lineage>
</organism>
<dbReference type="Proteomes" id="UP000186698">
    <property type="component" value="Chromosome 5S"/>
</dbReference>
<dbReference type="InterPro" id="IPR015373">
    <property type="entry name" value="Interferon/interleukin_rcp_dom"/>
</dbReference>
<dbReference type="RefSeq" id="XP_018121389.1">
    <property type="nucleotide sequence ID" value="XM_018265900.2"/>
</dbReference>
<feature type="domain" description="Fibronectin type-III" evidence="1">
    <location>
        <begin position="16"/>
        <end position="117"/>
    </location>
</feature>
<dbReference type="OMA" id="KFTENAG"/>
<dbReference type="SUPFAM" id="SSF49265">
    <property type="entry name" value="Fibronectin type III"/>
    <property type="match status" value="2"/>
</dbReference>
<dbReference type="STRING" id="8355.A0A1L8G4Z7"/>
<reference evidence="4" key="1">
    <citation type="submission" date="2025-08" db="UniProtKB">
        <authorList>
            <consortium name="RefSeq"/>
        </authorList>
    </citation>
    <scope>IDENTIFICATION</scope>
    <source>
        <strain evidence="4">J_2021</strain>
        <tissue evidence="4">Erythrocytes</tissue>
    </source>
</reference>
<dbReference type="PANTHER" id="PTHR20859:SF48">
    <property type="entry name" value="INTERLEUKIN-20 RECEPTOR SUBUNIT BETA"/>
    <property type="match status" value="1"/>
</dbReference>
<sequence>MGFFPFYIFLEVSVVMVCASVTSTEQAKLSTPRNIYMNSSNMKHYLHWDPILNDEGTVKYSVRVQGEYERIQNTDWTYVDICQSITAHWCNVTEEIATNVQYELQVRAEVGSQKSDWAKLGQLFNRNASILTPPAVKFHSLGQALTLKIEYLGRNFVYFVFYWKKGAEEKVVSKKMNRGDTIFHLENVEGGYEYCAQVIAHAVPISRNSSKSTVVCATATGSGLSSLTIGLISLFGIIVGLVFLYAFLRYLVLVMRYSCCPQGKIPETLKEPFSSQKIIRHHFLEDCEKITSIEPSHQMTCEVTAQDYSDKTQFL</sequence>
<evidence type="ECO:0000259" key="1">
    <source>
        <dbReference type="Pfam" id="PF01108"/>
    </source>
</evidence>
<keyword evidence="3" id="KW-1185">Reference proteome</keyword>
<dbReference type="GO" id="GO:0004896">
    <property type="term" value="F:cytokine receptor activity"/>
    <property type="evidence" value="ECO:0000318"/>
    <property type="project" value="GO_Central"/>
</dbReference>
<proteinExistence type="predicted"/>
<dbReference type="GO" id="GO:0042015">
    <property type="term" value="F:interleukin-20 binding"/>
    <property type="evidence" value="ECO:0000318"/>
    <property type="project" value="GO_Central"/>
</dbReference>
<name>A0A1L8G4Z7_XENLA</name>
<dbReference type="InterPro" id="IPR003961">
    <property type="entry name" value="FN3_dom"/>
</dbReference>
<dbReference type="GO" id="GO:0005886">
    <property type="term" value="C:plasma membrane"/>
    <property type="evidence" value="ECO:0000318"/>
    <property type="project" value="GO_Central"/>
</dbReference>
<dbReference type="PaxDb" id="8355-A0A1L8G4Z7"/>
<gene>
    <name evidence="4" type="primary">LOC108718215</name>
</gene>
<keyword evidence="4" id="KW-0675">Receptor</keyword>
<dbReference type="GeneID" id="108718215"/>
<dbReference type="Gene3D" id="2.60.40.10">
    <property type="entry name" value="Immunoglobulins"/>
    <property type="match status" value="2"/>
</dbReference>
<dbReference type="CDD" id="cd00063">
    <property type="entry name" value="FN3"/>
    <property type="match status" value="1"/>
</dbReference>
<dbReference type="GO" id="GO:0019221">
    <property type="term" value="P:cytokine-mediated signaling pathway"/>
    <property type="evidence" value="ECO:0000318"/>
    <property type="project" value="GO_Central"/>
</dbReference>